<dbReference type="PANTHER" id="PTHR43132:SF2">
    <property type="entry name" value="ARSENICAL RESISTANCE OPERON REPRESSOR ARSR-RELATED"/>
    <property type="match status" value="1"/>
</dbReference>
<dbReference type="InterPro" id="IPR036390">
    <property type="entry name" value="WH_DNA-bd_sf"/>
</dbReference>
<dbReference type="PANTHER" id="PTHR43132">
    <property type="entry name" value="ARSENICAL RESISTANCE OPERON REPRESSOR ARSR-RELATED"/>
    <property type="match status" value="1"/>
</dbReference>
<dbReference type="InterPro" id="IPR036388">
    <property type="entry name" value="WH-like_DNA-bd_sf"/>
</dbReference>
<dbReference type="SMART" id="SM00418">
    <property type="entry name" value="HTH_ARSR"/>
    <property type="match status" value="1"/>
</dbReference>
<keyword evidence="2" id="KW-0238">DNA-binding</keyword>
<dbReference type="PRINTS" id="PR00778">
    <property type="entry name" value="HTHARSR"/>
</dbReference>
<evidence type="ECO:0000313" key="6">
    <source>
        <dbReference type="Proteomes" id="UP001365405"/>
    </source>
</evidence>
<dbReference type="PROSITE" id="PS50987">
    <property type="entry name" value="HTH_ARSR_2"/>
    <property type="match status" value="1"/>
</dbReference>
<keyword evidence="1" id="KW-0805">Transcription regulation</keyword>
<dbReference type="CDD" id="cd00090">
    <property type="entry name" value="HTH_ARSR"/>
    <property type="match status" value="1"/>
</dbReference>
<dbReference type="NCBIfam" id="NF033788">
    <property type="entry name" value="HTH_metalloreg"/>
    <property type="match status" value="1"/>
</dbReference>
<dbReference type="Proteomes" id="UP001365405">
    <property type="component" value="Unassembled WGS sequence"/>
</dbReference>
<reference evidence="5 6" key="1">
    <citation type="submission" date="2024-04" db="EMBL/GenBank/DDBJ databases">
        <title>Novel species of the genus Ideonella isolated from streams.</title>
        <authorList>
            <person name="Lu H."/>
        </authorList>
    </citation>
    <scope>NUCLEOTIDE SEQUENCE [LARGE SCALE GENOMIC DNA]</scope>
    <source>
        <strain evidence="5 6">DXS22W</strain>
    </source>
</reference>
<feature type="domain" description="HTH arsR-type" evidence="4">
    <location>
        <begin position="1"/>
        <end position="95"/>
    </location>
</feature>
<dbReference type="InterPro" id="IPR051011">
    <property type="entry name" value="Metal_resp_trans_reg"/>
</dbReference>
<protein>
    <submittedName>
        <fullName evidence="5">Metalloregulator ArsR/SmtB family transcription factor</fullName>
    </submittedName>
</protein>
<evidence type="ECO:0000256" key="1">
    <source>
        <dbReference type="ARBA" id="ARBA00023015"/>
    </source>
</evidence>
<dbReference type="InterPro" id="IPR011991">
    <property type="entry name" value="ArsR-like_HTH"/>
</dbReference>
<evidence type="ECO:0000259" key="4">
    <source>
        <dbReference type="PROSITE" id="PS50987"/>
    </source>
</evidence>
<dbReference type="EMBL" id="JBBUTH010000010">
    <property type="protein sequence ID" value="MEK8052674.1"/>
    <property type="molecule type" value="Genomic_DNA"/>
</dbReference>
<proteinExistence type="predicted"/>
<keyword evidence="6" id="KW-1185">Reference proteome</keyword>
<accession>A0ABU9CLH1</accession>
<dbReference type="Gene3D" id="1.10.10.10">
    <property type="entry name" value="Winged helix-like DNA-binding domain superfamily/Winged helix DNA-binding domain"/>
    <property type="match status" value="1"/>
</dbReference>
<evidence type="ECO:0000256" key="3">
    <source>
        <dbReference type="ARBA" id="ARBA00023163"/>
    </source>
</evidence>
<dbReference type="SUPFAM" id="SSF46785">
    <property type="entry name" value="Winged helix' DNA-binding domain"/>
    <property type="match status" value="1"/>
</dbReference>
<gene>
    <name evidence="5" type="ORF">AACH10_20660</name>
</gene>
<organism evidence="5 6">
    <name type="scientific">Pseudaquabacterium inlustre</name>
    <dbReference type="NCBI Taxonomy" id="2984192"/>
    <lineage>
        <taxon>Bacteria</taxon>
        <taxon>Pseudomonadati</taxon>
        <taxon>Pseudomonadota</taxon>
        <taxon>Betaproteobacteria</taxon>
        <taxon>Burkholderiales</taxon>
        <taxon>Sphaerotilaceae</taxon>
        <taxon>Pseudaquabacterium</taxon>
    </lineage>
</organism>
<dbReference type="RefSeq" id="WP_341412397.1">
    <property type="nucleotide sequence ID" value="NZ_JBBUTH010000010.1"/>
</dbReference>
<keyword evidence="3" id="KW-0804">Transcription</keyword>
<comment type="caution">
    <text evidence="5">The sequence shown here is derived from an EMBL/GenBank/DDBJ whole genome shotgun (WGS) entry which is preliminary data.</text>
</comment>
<sequence>MEDSDVVKALAALAQEHRLRAFRALVVAGDAGLTPGAMAEQLGLPANTLSFHLKELMHAGLVSSTRDGRNLIYRAGFDRMAALLGFLTANCCQGAACGVPSAPSCAC</sequence>
<evidence type="ECO:0000313" key="5">
    <source>
        <dbReference type="EMBL" id="MEK8052674.1"/>
    </source>
</evidence>
<dbReference type="Pfam" id="PF12840">
    <property type="entry name" value="HTH_20"/>
    <property type="match status" value="1"/>
</dbReference>
<name>A0ABU9CLH1_9BURK</name>
<dbReference type="InterPro" id="IPR001845">
    <property type="entry name" value="HTH_ArsR_DNA-bd_dom"/>
</dbReference>
<evidence type="ECO:0000256" key="2">
    <source>
        <dbReference type="ARBA" id="ARBA00023125"/>
    </source>
</evidence>